<evidence type="ECO:0000313" key="1">
    <source>
        <dbReference type="EMBL" id="SDS68860.1"/>
    </source>
</evidence>
<reference evidence="1 2" key="1">
    <citation type="submission" date="2016-10" db="EMBL/GenBank/DDBJ databases">
        <authorList>
            <person name="de Groot N.N."/>
        </authorList>
    </citation>
    <scope>NUCLEOTIDE SEQUENCE [LARGE SCALE GENOMIC DNA]</scope>
    <source>
        <strain evidence="1 2">DSM 22024</strain>
    </source>
</reference>
<proteinExistence type="predicted"/>
<dbReference type="EMBL" id="LT629732">
    <property type="protein sequence ID" value="SDS68860.1"/>
    <property type="molecule type" value="Genomic_DNA"/>
</dbReference>
<sequence>MASGDTLSPRERADIERAVRVAEQLSGLSFSVYVGPAEVPVREYAENLHAELAAPEHSVLVMVDPGQRQLEIVTGTEARRFLRDTDCQLVVLGMRSAFADGDLVGGLVSGVQQLGDHARHPRTVHTDEP</sequence>
<accession>A0A1H1U8W2</accession>
<dbReference type="STRING" id="117157.SAMN04489717_3530"/>
<protein>
    <submittedName>
        <fullName evidence="1">TLP18.3, Psb32 and MOLO-1 founding protein of phosphatase</fullName>
    </submittedName>
</protein>
<dbReference type="Proteomes" id="UP000198983">
    <property type="component" value="Chromosome I"/>
</dbReference>
<dbReference type="Gene3D" id="3.10.310.50">
    <property type="match status" value="1"/>
</dbReference>
<keyword evidence="2" id="KW-1185">Reference proteome</keyword>
<dbReference type="OrthoDB" id="3214027at2"/>
<name>A0A1H1U8W2_9ACTN</name>
<dbReference type="Pfam" id="PF17174">
    <property type="entry name" value="DUF5130"/>
    <property type="match status" value="1"/>
</dbReference>
<evidence type="ECO:0000313" key="2">
    <source>
        <dbReference type="Proteomes" id="UP000198983"/>
    </source>
</evidence>
<organism evidence="1 2">
    <name type="scientific">Actinopolymorpha singaporensis</name>
    <dbReference type="NCBI Taxonomy" id="117157"/>
    <lineage>
        <taxon>Bacteria</taxon>
        <taxon>Bacillati</taxon>
        <taxon>Actinomycetota</taxon>
        <taxon>Actinomycetes</taxon>
        <taxon>Propionibacteriales</taxon>
        <taxon>Actinopolymorphaceae</taxon>
        <taxon>Actinopolymorpha</taxon>
    </lineage>
</organism>
<dbReference type="InterPro" id="IPR033437">
    <property type="entry name" value="DUF5130"/>
</dbReference>
<dbReference type="RefSeq" id="WP_092654727.1">
    <property type="nucleotide sequence ID" value="NZ_LT629732.1"/>
</dbReference>
<gene>
    <name evidence="1" type="ORF">SAMN04489717_3530</name>
</gene>
<dbReference type="AlphaFoldDB" id="A0A1H1U8W2"/>